<keyword evidence="2" id="KW-0472">Membrane</keyword>
<dbReference type="SUPFAM" id="SSF81321">
    <property type="entry name" value="Family A G protein-coupled receptor-like"/>
    <property type="match status" value="1"/>
</dbReference>
<dbReference type="EMBL" id="BGPR01002715">
    <property type="protein sequence ID" value="GBM77856.1"/>
    <property type="molecule type" value="Genomic_DNA"/>
</dbReference>
<feature type="region of interest" description="Disordered" evidence="1">
    <location>
        <begin position="66"/>
        <end position="87"/>
    </location>
</feature>
<keyword evidence="4" id="KW-1185">Reference proteome</keyword>
<comment type="caution">
    <text evidence="3">The sequence shown here is derived from an EMBL/GenBank/DDBJ whole genome shotgun (WGS) entry which is preliminary data.</text>
</comment>
<protein>
    <recommendedName>
        <fullName evidence="5">G-protein coupled receptors family 1 profile domain-containing protein</fullName>
    </recommendedName>
</protein>
<evidence type="ECO:0000256" key="2">
    <source>
        <dbReference type="SAM" id="Phobius"/>
    </source>
</evidence>
<proteinExistence type="predicted"/>
<feature type="transmembrane region" description="Helical" evidence="2">
    <location>
        <begin position="12"/>
        <end position="32"/>
    </location>
</feature>
<evidence type="ECO:0000313" key="3">
    <source>
        <dbReference type="EMBL" id="GBM77856.1"/>
    </source>
</evidence>
<evidence type="ECO:0000313" key="4">
    <source>
        <dbReference type="Proteomes" id="UP000499080"/>
    </source>
</evidence>
<organism evidence="3 4">
    <name type="scientific">Araneus ventricosus</name>
    <name type="common">Orbweaver spider</name>
    <name type="synonym">Epeira ventricosa</name>
    <dbReference type="NCBI Taxonomy" id="182803"/>
    <lineage>
        <taxon>Eukaryota</taxon>
        <taxon>Metazoa</taxon>
        <taxon>Ecdysozoa</taxon>
        <taxon>Arthropoda</taxon>
        <taxon>Chelicerata</taxon>
        <taxon>Arachnida</taxon>
        <taxon>Araneae</taxon>
        <taxon>Araneomorphae</taxon>
        <taxon>Entelegynae</taxon>
        <taxon>Araneoidea</taxon>
        <taxon>Araneidae</taxon>
        <taxon>Araneus</taxon>
    </lineage>
</organism>
<keyword evidence="2" id="KW-1133">Transmembrane helix</keyword>
<sequence>MERRKLVAKRFLILTTVFAICWVPYNIATLLLDFQRTVLRHLISQYLPPDGGNSFCLVVKIRDSGPKGARLKSTHCHRQNSTRGCPR</sequence>
<dbReference type="Gene3D" id="1.20.1070.10">
    <property type="entry name" value="Rhodopsin 7-helix transmembrane proteins"/>
    <property type="match status" value="1"/>
</dbReference>
<dbReference type="OrthoDB" id="5953793at2759"/>
<reference evidence="3 4" key="1">
    <citation type="journal article" date="2019" name="Sci. Rep.">
        <title>Orb-weaving spider Araneus ventricosus genome elucidates the spidroin gene catalogue.</title>
        <authorList>
            <person name="Kono N."/>
            <person name="Nakamura H."/>
            <person name="Ohtoshi R."/>
            <person name="Moran D.A.P."/>
            <person name="Shinohara A."/>
            <person name="Yoshida Y."/>
            <person name="Fujiwara M."/>
            <person name="Mori M."/>
            <person name="Tomita M."/>
            <person name="Arakawa K."/>
        </authorList>
    </citation>
    <scope>NUCLEOTIDE SEQUENCE [LARGE SCALE GENOMIC DNA]</scope>
</reference>
<feature type="compositionally biased region" description="Basic residues" evidence="1">
    <location>
        <begin position="69"/>
        <end position="87"/>
    </location>
</feature>
<dbReference type="Proteomes" id="UP000499080">
    <property type="component" value="Unassembled WGS sequence"/>
</dbReference>
<keyword evidence="2" id="KW-0812">Transmembrane</keyword>
<accession>A0A4Y2ILK4</accession>
<dbReference type="AlphaFoldDB" id="A0A4Y2ILK4"/>
<evidence type="ECO:0008006" key="5">
    <source>
        <dbReference type="Google" id="ProtNLM"/>
    </source>
</evidence>
<evidence type="ECO:0000256" key="1">
    <source>
        <dbReference type="SAM" id="MobiDB-lite"/>
    </source>
</evidence>
<gene>
    <name evidence="3" type="ORF">AVEN_24608_1</name>
</gene>
<name>A0A4Y2ILK4_ARAVE</name>